<dbReference type="GO" id="GO:0045893">
    <property type="term" value="P:positive regulation of DNA-templated transcription"/>
    <property type="evidence" value="ECO:0007669"/>
    <property type="project" value="TreeGrafter"/>
</dbReference>
<reference evidence="4 5" key="1">
    <citation type="submission" date="2013-02" db="EMBL/GenBank/DDBJ databases">
        <title>The Genome Annotation of Plasmodium falciparum MaliPS096_E11.</title>
        <authorList>
            <consortium name="The Broad Institute Genome Sequencing Platform"/>
            <consortium name="The Broad Institute Genome Sequencing Center for Infectious Disease"/>
            <person name="Neafsey D."/>
            <person name="Hoffman S."/>
            <person name="Volkman S."/>
            <person name="Rosenthal P."/>
            <person name="Walker B."/>
            <person name="Young S.K."/>
            <person name="Zeng Q."/>
            <person name="Gargeya S."/>
            <person name="Fitzgerald M."/>
            <person name="Haas B."/>
            <person name="Abouelleil A."/>
            <person name="Allen A.W."/>
            <person name="Alvarado L."/>
            <person name="Arachchi H.M."/>
            <person name="Berlin A.M."/>
            <person name="Chapman S.B."/>
            <person name="Gainer-Dewar J."/>
            <person name="Goldberg J."/>
            <person name="Griggs A."/>
            <person name="Gujja S."/>
            <person name="Hansen M."/>
            <person name="Howarth C."/>
            <person name="Imamovic A."/>
            <person name="Ireland A."/>
            <person name="Larimer J."/>
            <person name="McCowan C."/>
            <person name="Murphy C."/>
            <person name="Pearson M."/>
            <person name="Poon T.W."/>
            <person name="Priest M."/>
            <person name="Roberts A."/>
            <person name="Saif S."/>
            <person name="Shea T."/>
            <person name="Sisk P."/>
            <person name="Sykes S."/>
            <person name="Wortman J."/>
            <person name="Nusbaum C."/>
            <person name="Birren B."/>
        </authorList>
    </citation>
    <scope>NUCLEOTIDE SEQUENCE [LARGE SCALE GENOMIC DNA]</scope>
    <source>
        <strain evidence="4 5">MaliPS096_E11</strain>
    </source>
</reference>
<feature type="region of interest" description="Disordered" evidence="3">
    <location>
        <begin position="264"/>
        <end position="308"/>
    </location>
</feature>
<dbReference type="GO" id="GO:0042800">
    <property type="term" value="F:histone H3K4 methyltransferase activity"/>
    <property type="evidence" value="ECO:0007669"/>
    <property type="project" value="TreeGrafter"/>
</dbReference>
<reference evidence="4 5" key="2">
    <citation type="submission" date="2013-02" db="EMBL/GenBank/DDBJ databases">
        <title>The Genome Sequence of Plasmodium falciparum MaliPS096_E11.</title>
        <authorList>
            <consortium name="The Broad Institute Genome Sequencing Platform"/>
            <consortium name="The Broad Institute Genome Sequencing Center for Infectious Disease"/>
            <person name="Neafsey D."/>
            <person name="Cheeseman I."/>
            <person name="Volkman S."/>
            <person name="Adams J."/>
            <person name="Walker B."/>
            <person name="Young S.K."/>
            <person name="Zeng Q."/>
            <person name="Gargeya S."/>
            <person name="Fitzgerald M."/>
            <person name="Haas B."/>
            <person name="Abouelleil A."/>
            <person name="Alvarado L."/>
            <person name="Arachchi H.M."/>
            <person name="Berlin A.M."/>
            <person name="Chapman S.B."/>
            <person name="Dewar J."/>
            <person name="Goldberg J."/>
            <person name="Griggs A."/>
            <person name="Gujja S."/>
            <person name="Hansen M."/>
            <person name="Howarth C."/>
            <person name="Imamovic A."/>
            <person name="Larimer J."/>
            <person name="McCowan C."/>
            <person name="Murphy C."/>
            <person name="Neiman D."/>
            <person name="Pearson M."/>
            <person name="Priest M."/>
            <person name="Roberts A."/>
            <person name="Saif S."/>
            <person name="Shea T."/>
            <person name="Sisk P."/>
            <person name="Sykes S."/>
            <person name="Wortman J."/>
            <person name="Nusbaum C."/>
            <person name="Birren B."/>
        </authorList>
    </citation>
    <scope>NUCLEOTIDE SEQUENCE [LARGE SCALE GENOMIC DNA]</scope>
    <source>
        <strain evidence="4 5">MaliPS096_E11</strain>
    </source>
</reference>
<proteinExistence type="predicted"/>
<dbReference type="PANTHER" id="PTHR45838">
    <property type="entry name" value="HISTONE-LYSINE-N-METHYLTRANSFERASE 2 KMT2 FAMILY MEMBER"/>
    <property type="match status" value="1"/>
</dbReference>
<keyword evidence="2" id="KW-0804">Transcription</keyword>
<evidence type="ECO:0000256" key="1">
    <source>
        <dbReference type="ARBA" id="ARBA00023015"/>
    </source>
</evidence>
<accession>A0A024WFX6</accession>
<sequence>MNEKNNSAVNNMGITKDDKLYNNGNSFLMIKKDHSDNMYKKGNAPINISSLKCKIEKQKLTLSDMNNYITEEYLNSSIHKIRKLSCSDGAILNNKHKNNFELIDESNNNLTNININNPKEEDIFLMDTSVRDEKDISLKWNDLNNSDKNIDESNNKNEKGHDMNKISHNKEYIKSVSFFMKDTKDDKMSHSLYTSNEETTSLNDLKRVHTYPSKKNLLKDMVSSINLVKDDNISSVICGENISEFNKGTFGKADLSSKINDNYFKEDDNKNGNNGDNNKDESNINNDEYNNDDNNINNDQYNNDDNNINNDEYNNIDQYHHCGDTIKQKETPSIAHKIKHEAISENDMNSEKSYSSQLLYEDKLYYMLNNNSLENLNYTVIEKYSSNVKNIKE</sequence>
<evidence type="ECO:0000313" key="4">
    <source>
        <dbReference type="EMBL" id="ETW46034.1"/>
    </source>
</evidence>
<evidence type="ECO:0000256" key="2">
    <source>
        <dbReference type="ARBA" id="ARBA00023163"/>
    </source>
</evidence>
<evidence type="ECO:0000313" key="5">
    <source>
        <dbReference type="Proteomes" id="UP000030699"/>
    </source>
</evidence>
<dbReference type="EMBL" id="KI925804">
    <property type="protein sequence ID" value="ETW46034.1"/>
    <property type="molecule type" value="Genomic_DNA"/>
</dbReference>
<evidence type="ECO:0000256" key="3">
    <source>
        <dbReference type="SAM" id="MobiDB-lite"/>
    </source>
</evidence>
<gene>
    <name evidence="4" type="ORF">PFMALIP_05901</name>
</gene>
<dbReference type="PANTHER" id="PTHR45838:SF4">
    <property type="entry name" value="HISTONE-LYSINE N-METHYLTRANSFERASE TRITHORAX"/>
    <property type="match status" value="1"/>
</dbReference>
<protein>
    <submittedName>
        <fullName evidence="4">Uncharacterized protein</fullName>
    </submittedName>
</protein>
<feature type="compositionally biased region" description="Low complexity" evidence="3">
    <location>
        <begin position="283"/>
        <end position="308"/>
    </location>
</feature>
<dbReference type="GO" id="GO:0035097">
    <property type="term" value="C:histone methyltransferase complex"/>
    <property type="evidence" value="ECO:0007669"/>
    <property type="project" value="TreeGrafter"/>
</dbReference>
<dbReference type="Proteomes" id="UP000030699">
    <property type="component" value="Unassembled WGS sequence"/>
</dbReference>
<keyword evidence="1" id="KW-0805">Transcription regulation</keyword>
<feature type="non-terminal residue" evidence="4">
    <location>
        <position position="393"/>
    </location>
</feature>
<organism evidence="4 5">
    <name type="scientific">Plasmodium falciparum MaliPS096_E11</name>
    <dbReference type="NCBI Taxonomy" id="1036727"/>
    <lineage>
        <taxon>Eukaryota</taxon>
        <taxon>Sar</taxon>
        <taxon>Alveolata</taxon>
        <taxon>Apicomplexa</taxon>
        <taxon>Aconoidasida</taxon>
        <taxon>Haemosporida</taxon>
        <taxon>Plasmodiidae</taxon>
        <taxon>Plasmodium</taxon>
        <taxon>Plasmodium (Laverania)</taxon>
    </lineage>
</organism>
<dbReference type="AlphaFoldDB" id="A0A024WFX6"/>
<name>A0A024WFX6_PLAFA</name>